<dbReference type="SUPFAM" id="SSF51206">
    <property type="entry name" value="cAMP-binding domain-like"/>
    <property type="match status" value="4"/>
</dbReference>
<reference evidence="3" key="1">
    <citation type="submission" date="2023-08" db="EMBL/GenBank/DDBJ databases">
        <authorList>
            <person name="Chen Y."/>
            <person name="Shah S."/>
            <person name="Dougan E. K."/>
            <person name="Thang M."/>
            <person name="Chan C."/>
        </authorList>
    </citation>
    <scope>NUCLEOTIDE SEQUENCE</scope>
</reference>
<organism evidence="3 4">
    <name type="scientific">Effrenium voratum</name>
    <dbReference type="NCBI Taxonomy" id="2562239"/>
    <lineage>
        <taxon>Eukaryota</taxon>
        <taxon>Sar</taxon>
        <taxon>Alveolata</taxon>
        <taxon>Dinophyceae</taxon>
        <taxon>Suessiales</taxon>
        <taxon>Symbiodiniaceae</taxon>
        <taxon>Effrenium</taxon>
    </lineage>
</organism>
<accession>A0AA36NE63</accession>
<dbReference type="SMART" id="SM00100">
    <property type="entry name" value="cNMP"/>
    <property type="match status" value="4"/>
</dbReference>
<feature type="region of interest" description="Disordered" evidence="1">
    <location>
        <begin position="960"/>
        <end position="984"/>
    </location>
</feature>
<dbReference type="GO" id="GO:0005249">
    <property type="term" value="F:voltage-gated potassium channel activity"/>
    <property type="evidence" value="ECO:0007669"/>
    <property type="project" value="TreeGrafter"/>
</dbReference>
<dbReference type="AlphaFoldDB" id="A0AA36NE63"/>
<evidence type="ECO:0000259" key="2">
    <source>
        <dbReference type="PROSITE" id="PS50042"/>
    </source>
</evidence>
<dbReference type="InterPro" id="IPR018490">
    <property type="entry name" value="cNMP-bd_dom_sf"/>
</dbReference>
<gene>
    <name evidence="3" type="ORF">EVOR1521_LOCUS30408</name>
</gene>
<dbReference type="GO" id="GO:0003254">
    <property type="term" value="P:regulation of membrane depolarization"/>
    <property type="evidence" value="ECO:0007669"/>
    <property type="project" value="TreeGrafter"/>
</dbReference>
<keyword evidence="4" id="KW-1185">Reference proteome</keyword>
<dbReference type="GO" id="GO:0035725">
    <property type="term" value="P:sodium ion transmembrane transport"/>
    <property type="evidence" value="ECO:0007669"/>
    <property type="project" value="TreeGrafter"/>
</dbReference>
<dbReference type="PROSITE" id="PS50042">
    <property type="entry name" value="CNMP_BINDING_3"/>
    <property type="match status" value="4"/>
</dbReference>
<feature type="compositionally biased region" description="Basic and acidic residues" evidence="1">
    <location>
        <begin position="765"/>
        <end position="786"/>
    </location>
</feature>
<dbReference type="GO" id="GO:0098855">
    <property type="term" value="C:HCN channel complex"/>
    <property type="evidence" value="ECO:0007669"/>
    <property type="project" value="TreeGrafter"/>
</dbReference>
<dbReference type="Pfam" id="PF00027">
    <property type="entry name" value="cNMP_binding"/>
    <property type="match status" value="2"/>
</dbReference>
<evidence type="ECO:0000256" key="1">
    <source>
        <dbReference type="SAM" id="MobiDB-lite"/>
    </source>
</evidence>
<proteinExistence type="predicted"/>
<dbReference type="Proteomes" id="UP001178507">
    <property type="component" value="Unassembled WGS sequence"/>
</dbReference>
<dbReference type="PANTHER" id="PTHR45689">
    <property type="entry name" value="I[[H]] CHANNEL, ISOFORM E"/>
    <property type="match status" value="1"/>
</dbReference>
<name>A0AA36NE63_9DINO</name>
<sequence>MPKRAAWSIVQNAHKQKLIREDDVDSGNYRGLSTQKRQSALTVPRPRAETDEDAVASDLSSSDDERPQAKVRVPLSKDLALAAVQRSKVLKGLSIRGQVRVAALLQRASYLPGELLWSGQEDQQKRLVIIESGEAELWLPENDTERFVGTSGPGKVLGGLFAVGSASRQIFSVRVQGDMDSEDPQPLKVWEIASSDLEQFESIFNADDLNAFRRRVLQDVRMQLVPYLQQLLLSGVFSRYSTQFIARIVKDMDLRLFEPGQVIFKEKSLGRSLGVLVSGVVDIIVNGRKVMSKSSSGQEIGEAALFETNYRRHATTRCGSCESLMFLVSRDAFYMCLEKFPEEKIKLAEQVRHRIAMTVLKEPFNMCDPAFLHLVCTECEVVNLSWPKAACSPDSADEVMHLCYAGDLIVEVEGQDSRFAKKWEIFGLEAALGLRSGPPEYKLLAGRAGCTLVRVTWKAFEGALRFFPTQLGHLLRLASGSVPKDHPFVGQEGLIWEMVQPLLCQIFCTMDVDFAFCQALAPHFQASVYDAGCLIAAEGAVCDALVLLLSGEVLWSRHGIATFAAAAPQYFDETCFFFGGSHKASLTATTTTVIWRLHRDAVQAPETAALTDSVVELRQSIQSKLRSNLRNMKTWRRFNSEVLELLCDNIFLRTYLPNQTIFSDGDLGECIFILMRGRAEVSSHGDDKVSYLEEGTTFGEMVLFGQPNRTTTVKAESLCIINVVHKDLVSYALRLAPKALASGSVKAEPSRVQGTEDRALRGYGHYDRFGRTTSGTERRGHEEEPMARTSASDRRHRGARKCLFDLSVPRLPPVQAQLYQAPETTQQALRSAFSGVMPRQVLLASSNMRGVRLSPPGSKKRLGLEDALPHIARVPLGRATYTEPLPPQRITKRLETPWMVQDHRFVIMGNLQVLASSLLRLSTKPSIADLLDASAVPPPKRPQAPKRRVSAYCRQLARSARAYAPESRPPAGPDVPPERDADSPAILDLCSSRGSVASRPDDRPLNFCIRRMVYCAVLGSSDCLVAVVLDTPSRGSSAHGSVLYLGLEVDLDGSARTWSASPASTYTQSLEPQDTPTSTRLNSIVANDVVAQALEDF</sequence>
<feature type="domain" description="Cyclic nucleotide-binding" evidence="2">
    <location>
        <begin position="236"/>
        <end position="354"/>
    </location>
</feature>
<feature type="domain" description="Cyclic nucleotide-binding" evidence="2">
    <location>
        <begin position="634"/>
        <end position="727"/>
    </location>
</feature>
<dbReference type="PANTHER" id="PTHR45689:SF13">
    <property type="entry name" value="CYCLIC NUCLEOTIDE-BINDING DOMAIN-CONTAINING PROTEIN"/>
    <property type="match status" value="1"/>
</dbReference>
<evidence type="ECO:0000313" key="4">
    <source>
        <dbReference type="Proteomes" id="UP001178507"/>
    </source>
</evidence>
<feature type="region of interest" description="Disordered" evidence="1">
    <location>
        <begin position="21"/>
        <end position="69"/>
    </location>
</feature>
<feature type="domain" description="Cyclic nucleotide-binding" evidence="2">
    <location>
        <begin position="89"/>
        <end position="168"/>
    </location>
</feature>
<protein>
    <recommendedName>
        <fullName evidence="2">Cyclic nucleotide-binding domain-containing protein</fullName>
    </recommendedName>
</protein>
<dbReference type="InterPro" id="IPR000595">
    <property type="entry name" value="cNMP-bd_dom"/>
</dbReference>
<feature type="domain" description="Cyclic nucleotide-binding" evidence="2">
    <location>
        <begin position="529"/>
        <end position="603"/>
    </location>
</feature>
<dbReference type="InterPro" id="IPR014710">
    <property type="entry name" value="RmlC-like_jellyroll"/>
</dbReference>
<dbReference type="EMBL" id="CAUJNA010003760">
    <property type="protein sequence ID" value="CAJ1409250.1"/>
    <property type="molecule type" value="Genomic_DNA"/>
</dbReference>
<feature type="compositionally biased region" description="Polar residues" evidence="1">
    <location>
        <begin position="31"/>
        <end position="41"/>
    </location>
</feature>
<dbReference type="InterPro" id="IPR051413">
    <property type="entry name" value="K/Na_HCN_channel"/>
</dbReference>
<dbReference type="Gene3D" id="2.60.120.10">
    <property type="entry name" value="Jelly Rolls"/>
    <property type="match status" value="4"/>
</dbReference>
<feature type="region of interest" description="Disordered" evidence="1">
    <location>
        <begin position="765"/>
        <end position="795"/>
    </location>
</feature>
<evidence type="ECO:0000313" key="3">
    <source>
        <dbReference type="EMBL" id="CAJ1409250.1"/>
    </source>
</evidence>
<comment type="caution">
    <text evidence="3">The sequence shown here is derived from an EMBL/GenBank/DDBJ whole genome shotgun (WGS) entry which is preliminary data.</text>
</comment>
<dbReference type="CDD" id="cd00038">
    <property type="entry name" value="CAP_ED"/>
    <property type="match status" value="3"/>
</dbReference>